<dbReference type="GO" id="GO:0005829">
    <property type="term" value="C:cytosol"/>
    <property type="evidence" value="ECO:0007669"/>
    <property type="project" value="TreeGrafter"/>
</dbReference>
<dbReference type="Pfam" id="PF01487">
    <property type="entry name" value="DHquinase_I"/>
    <property type="match status" value="1"/>
</dbReference>
<dbReference type="InterPro" id="IPR041121">
    <property type="entry name" value="SDH_C"/>
</dbReference>
<dbReference type="PANTHER" id="PTHR21089">
    <property type="entry name" value="SHIKIMATE DEHYDROGENASE"/>
    <property type="match status" value="1"/>
</dbReference>
<feature type="binding site" evidence="6">
    <location>
        <position position="379"/>
    </location>
    <ligand>
        <name>NADP(+)</name>
        <dbReference type="ChEBI" id="CHEBI:58349"/>
    </ligand>
</feature>
<dbReference type="SUPFAM" id="SSF51735">
    <property type="entry name" value="NAD(P)-binding Rossmann-fold domains"/>
    <property type="match status" value="1"/>
</dbReference>
<keyword evidence="4 6" id="KW-0560">Oxidoreductase</keyword>
<dbReference type="CDD" id="cd01065">
    <property type="entry name" value="NAD_bind_Shikimate_DH"/>
    <property type="match status" value="1"/>
</dbReference>
<dbReference type="GO" id="GO:0019632">
    <property type="term" value="P:shikimate metabolic process"/>
    <property type="evidence" value="ECO:0007669"/>
    <property type="project" value="InterPro"/>
</dbReference>
<reference evidence="9 10" key="1">
    <citation type="submission" date="2016-10" db="EMBL/GenBank/DDBJ databases">
        <title>Complete genome of the TMA-utilizing, human hosted archaeon Methanomethylophilus alvus Gen. nov, sp. nov., strain Mx-05, derived from a pure culture.</title>
        <authorList>
            <person name="Brugere J.-F."/>
            <person name="Ben Hania W."/>
            <person name="Chaudhary P.P."/>
            <person name="Gaci N."/>
            <person name="Borrel G."/>
            <person name="Cao Van Tuat L."/>
            <person name="Fardeau M.-L."/>
            <person name="Harris H.M.B."/>
            <person name="O'Toole P.W."/>
            <person name="Ollivier B."/>
        </authorList>
    </citation>
    <scope>NUCLEOTIDE SEQUENCE [LARGE SCALE GENOMIC DNA]</scope>
    <source>
        <strain evidence="9 10">Mx-05</strain>
    </source>
</reference>
<feature type="active site" description="Proton acceptor" evidence="6">
    <location>
        <position position="236"/>
    </location>
</feature>
<dbReference type="InterPro" id="IPR046346">
    <property type="entry name" value="Aminoacid_DH-like_N_sf"/>
</dbReference>
<comment type="similarity">
    <text evidence="6">Belongs to the shikimate dehydrogenase family.</text>
</comment>
<organism evidence="9 10">
    <name type="scientific">Methanomethylophilus alvi</name>
    <dbReference type="NCBI Taxonomy" id="1291540"/>
    <lineage>
        <taxon>Archaea</taxon>
        <taxon>Methanobacteriati</taxon>
        <taxon>Thermoplasmatota</taxon>
        <taxon>Thermoplasmata</taxon>
        <taxon>Methanomassiliicoccales</taxon>
        <taxon>Methanomethylophilaceae</taxon>
        <taxon>Methanomethylophilus</taxon>
    </lineage>
</organism>
<evidence type="ECO:0000313" key="10">
    <source>
        <dbReference type="Proteomes" id="UP000273278"/>
    </source>
</evidence>
<dbReference type="InterPro" id="IPR013785">
    <property type="entry name" value="Aldolase_TIM"/>
</dbReference>
<evidence type="ECO:0000256" key="5">
    <source>
        <dbReference type="ARBA" id="ARBA00023141"/>
    </source>
</evidence>
<dbReference type="InterPro" id="IPR022893">
    <property type="entry name" value="Shikimate_DH_fam"/>
</dbReference>
<evidence type="ECO:0000313" key="9">
    <source>
        <dbReference type="EMBL" id="AYQ54678.1"/>
    </source>
</evidence>
<dbReference type="Gene3D" id="3.40.50.10860">
    <property type="entry name" value="Leucine Dehydrogenase, chain A, domain 1"/>
    <property type="match status" value="1"/>
</dbReference>
<dbReference type="EMBL" id="CP017686">
    <property type="protein sequence ID" value="AYQ54678.1"/>
    <property type="molecule type" value="Genomic_DNA"/>
</dbReference>
<comment type="pathway">
    <text evidence="6">Metabolic intermediate biosynthesis; chorismate biosynthesis; chorismate from D-erythrose 4-phosphate and phosphoenolpyruvate: step 4/7.</text>
</comment>
<feature type="domain" description="SDH C-terminal" evidence="8">
    <location>
        <begin position="401"/>
        <end position="431"/>
    </location>
</feature>
<dbReference type="NCBIfam" id="TIGR00507">
    <property type="entry name" value="aroE"/>
    <property type="match status" value="1"/>
</dbReference>
<feature type="binding site" evidence="6">
    <location>
        <begin position="297"/>
        <end position="301"/>
    </location>
    <ligand>
        <name>NADP(+)</name>
        <dbReference type="ChEBI" id="CHEBI:58349"/>
    </ligand>
</feature>
<feature type="binding site" evidence="6">
    <location>
        <position position="272"/>
    </location>
    <ligand>
        <name>shikimate</name>
        <dbReference type="ChEBI" id="CHEBI:36208"/>
    </ligand>
</feature>
<dbReference type="GeneID" id="41321302"/>
<dbReference type="HAMAP" id="MF_00222">
    <property type="entry name" value="Shikimate_DH_AroE"/>
    <property type="match status" value="1"/>
</dbReference>
<keyword evidence="5 6" id="KW-0057">Aromatic amino acid biosynthesis</keyword>
<dbReference type="EC" id="1.1.1.25" evidence="1 6"/>
<sequence length="431" mass="46777">MRVCASYGSVPDRLADADMHELRLDVFDVLPPDLDRDCIVTLAGKDISAVPAGFEGMVDVGDSDAEIPFRKIRSVHDFEKTPSEEVLRRTLETGDQELSKFACMVRSFSDLHTIYKAATSVGRKHLVLGMGEMGTVTRIRQGILGNDFSFGYVGRRTASGQLSAEEMKALGDDCAVVGITGNPLGHTLSPVMQGAAMRDKGINGIYLKFESPDLAHVDDVIREYDIRGMNVTIPYKQDVVPYLDRVEGPAERMGAVNTVVNEDGRLVGTNTDYAGVLYAFERAGRSLSDCDRVLVFGSGGASRAAVYAAQESGCKVSVLGRTPAKVEALCKDMGAEVAPGISLDGYDALINCTPVGMKDDSDYMFDLAGLKKDMAVMDMVYNRKTVLVKKAEETGCIVASGRDMLVGQGAMSFERWFGVRPDTEIMRRAIE</sequence>
<comment type="caution">
    <text evidence="6">Lacks conserved residue(s) required for the propagation of feature annotation.</text>
</comment>
<dbReference type="InterPro" id="IPR011342">
    <property type="entry name" value="Shikimate_DH"/>
</dbReference>
<dbReference type="Pfam" id="PF18317">
    <property type="entry name" value="SDH_C"/>
    <property type="match status" value="1"/>
</dbReference>
<dbReference type="SUPFAM" id="SSF51569">
    <property type="entry name" value="Aldolase"/>
    <property type="match status" value="1"/>
</dbReference>
<dbReference type="GO" id="GO:0050661">
    <property type="term" value="F:NADP binding"/>
    <property type="evidence" value="ECO:0007669"/>
    <property type="project" value="InterPro"/>
</dbReference>
<dbReference type="Pfam" id="PF08501">
    <property type="entry name" value="Shikimate_dh_N"/>
    <property type="match status" value="1"/>
</dbReference>
<gene>
    <name evidence="6" type="primary">aroE</name>
    <name evidence="9" type="ORF">BKD89_02500</name>
</gene>
<dbReference type="Gene3D" id="3.20.20.70">
    <property type="entry name" value="Aldolase class I"/>
    <property type="match status" value="1"/>
</dbReference>
<protein>
    <recommendedName>
        <fullName evidence="1 6">Shikimate dehydrogenase (NADP(+))</fullName>
        <shortName evidence="6">SDH</shortName>
        <ecNumber evidence="1 6">1.1.1.25</ecNumber>
    </recommendedName>
</protein>
<name>A0A3G3IG79_9ARCH</name>
<accession>A0A3G3IG79</accession>
<dbReference type="OMA" id="QCCDEVD"/>
<evidence type="ECO:0000256" key="6">
    <source>
        <dbReference type="HAMAP-Rule" id="MF_00222"/>
    </source>
</evidence>
<comment type="subunit">
    <text evidence="6">Homodimer.</text>
</comment>
<dbReference type="AlphaFoldDB" id="A0A3G3IG79"/>
<feature type="binding site" evidence="6">
    <location>
        <position position="257"/>
    </location>
    <ligand>
        <name>shikimate</name>
        <dbReference type="ChEBI" id="CHEBI:36208"/>
    </ligand>
</feature>
<comment type="function">
    <text evidence="6">Involved in the biosynthesis of the chorismate, which leads to the biosynthesis of aromatic amino acids. Catalyzes the reversible NADPH linked reduction of 3-dehydroshikimate (DHSA) to yield shikimate (SA).</text>
</comment>
<evidence type="ECO:0000259" key="8">
    <source>
        <dbReference type="Pfam" id="PF18317"/>
    </source>
</evidence>
<dbReference type="UniPathway" id="UPA00053">
    <property type="reaction ID" value="UER00087"/>
</dbReference>
<dbReference type="GO" id="GO:0009073">
    <property type="term" value="P:aromatic amino acid family biosynthetic process"/>
    <property type="evidence" value="ECO:0007669"/>
    <property type="project" value="UniProtKB-KW"/>
</dbReference>
<proteinExistence type="inferred from homology"/>
<feature type="binding site" evidence="6">
    <location>
        <position position="381"/>
    </location>
    <ligand>
        <name>shikimate</name>
        <dbReference type="ChEBI" id="CHEBI:36208"/>
    </ligand>
</feature>
<dbReference type="SUPFAM" id="SSF53223">
    <property type="entry name" value="Aminoacid dehydrogenase-like, N-terminal domain"/>
    <property type="match status" value="1"/>
</dbReference>
<dbReference type="InterPro" id="IPR036291">
    <property type="entry name" value="NAD(P)-bd_dom_sf"/>
</dbReference>
<dbReference type="PANTHER" id="PTHR21089:SF1">
    <property type="entry name" value="BIFUNCTIONAL 3-DEHYDROQUINATE DEHYDRATASE_SHIKIMATE DEHYDROGENASE, CHLOROPLASTIC"/>
    <property type="match status" value="1"/>
</dbReference>
<evidence type="ECO:0000256" key="2">
    <source>
        <dbReference type="ARBA" id="ARBA00022605"/>
    </source>
</evidence>
<dbReference type="GO" id="GO:0008652">
    <property type="term" value="P:amino acid biosynthetic process"/>
    <property type="evidence" value="ECO:0007669"/>
    <property type="project" value="UniProtKB-KW"/>
</dbReference>
<feature type="binding site" evidence="6">
    <location>
        <position position="401"/>
    </location>
    <ligand>
        <name>NADP(+)</name>
        <dbReference type="ChEBI" id="CHEBI:58349"/>
    </ligand>
</feature>
<feature type="binding site" evidence="6">
    <location>
        <begin position="187"/>
        <end position="189"/>
    </location>
    <ligand>
        <name>shikimate</name>
        <dbReference type="ChEBI" id="CHEBI:36208"/>
    </ligand>
</feature>
<dbReference type="RefSeq" id="WP_015504402.1">
    <property type="nucleotide sequence ID" value="NZ_CAYARW010000007.1"/>
</dbReference>
<feature type="binding site" evidence="6">
    <location>
        <position position="408"/>
    </location>
    <ligand>
        <name>shikimate</name>
        <dbReference type="ChEBI" id="CHEBI:36208"/>
    </ligand>
</feature>
<feature type="domain" description="Shikimate dehydrogenase substrate binding N-terminal" evidence="7">
    <location>
        <begin position="179"/>
        <end position="259"/>
    </location>
</feature>
<dbReference type="Gene3D" id="3.40.50.720">
    <property type="entry name" value="NAD(P)-binding Rossmann-like Domain"/>
    <property type="match status" value="1"/>
</dbReference>
<dbReference type="InterPro" id="IPR001381">
    <property type="entry name" value="DHquinase_I"/>
</dbReference>
<evidence type="ECO:0000259" key="7">
    <source>
        <dbReference type="Pfam" id="PF08501"/>
    </source>
</evidence>
<keyword evidence="2 6" id="KW-0028">Amino-acid biosynthesis</keyword>
<dbReference type="Proteomes" id="UP000273278">
    <property type="component" value="Chromosome"/>
</dbReference>
<evidence type="ECO:0000256" key="1">
    <source>
        <dbReference type="ARBA" id="ARBA00012962"/>
    </source>
</evidence>
<keyword evidence="3 6" id="KW-0521">NADP</keyword>
<dbReference type="InterPro" id="IPR013708">
    <property type="entry name" value="Shikimate_DH-bd_N"/>
</dbReference>
<dbReference type="GO" id="GO:0009423">
    <property type="term" value="P:chorismate biosynthetic process"/>
    <property type="evidence" value="ECO:0007669"/>
    <property type="project" value="UniProtKB-UniRule"/>
</dbReference>
<dbReference type="GO" id="GO:0004764">
    <property type="term" value="F:shikimate 3-dehydrogenase (NADP+) activity"/>
    <property type="evidence" value="ECO:0007669"/>
    <property type="project" value="UniProtKB-UniRule"/>
</dbReference>
<evidence type="ECO:0000256" key="4">
    <source>
        <dbReference type="ARBA" id="ARBA00023002"/>
    </source>
</evidence>
<evidence type="ECO:0000256" key="3">
    <source>
        <dbReference type="ARBA" id="ARBA00022857"/>
    </source>
</evidence>
<feature type="binding site" evidence="6">
    <location>
        <position position="232"/>
    </location>
    <ligand>
        <name>shikimate</name>
        <dbReference type="ChEBI" id="CHEBI:36208"/>
    </ligand>
</feature>
<dbReference type="GO" id="GO:0003855">
    <property type="term" value="F:3-dehydroquinate dehydratase activity"/>
    <property type="evidence" value="ECO:0007669"/>
    <property type="project" value="InterPro"/>
</dbReference>
<comment type="catalytic activity">
    <reaction evidence="6">
        <text>shikimate + NADP(+) = 3-dehydroshikimate + NADPH + H(+)</text>
        <dbReference type="Rhea" id="RHEA:17737"/>
        <dbReference type="ChEBI" id="CHEBI:15378"/>
        <dbReference type="ChEBI" id="CHEBI:16630"/>
        <dbReference type="ChEBI" id="CHEBI:36208"/>
        <dbReference type="ChEBI" id="CHEBI:57783"/>
        <dbReference type="ChEBI" id="CHEBI:58349"/>
        <dbReference type="EC" id="1.1.1.25"/>
    </reaction>
</comment>